<proteinExistence type="predicted"/>
<evidence type="ECO:0000313" key="2">
    <source>
        <dbReference type="EMBL" id="EAR88809.2"/>
    </source>
</evidence>
<accession>Q22U78</accession>
<dbReference type="RefSeq" id="XP_001009054.2">
    <property type="nucleotide sequence ID" value="XM_001009054.3"/>
</dbReference>
<protein>
    <recommendedName>
        <fullName evidence="4">RING-type domain-containing protein</fullName>
    </recommendedName>
</protein>
<name>Q22U78_TETTS</name>
<keyword evidence="3" id="KW-1185">Reference proteome</keyword>
<evidence type="ECO:0008006" key="4">
    <source>
        <dbReference type="Google" id="ProtNLM"/>
    </source>
</evidence>
<organism evidence="2 3">
    <name type="scientific">Tetrahymena thermophila (strain SB210)</name>
    <dbReference type="NCBI Taxonomy" id="312017"/>
    <lineage>
        <taxon>Eukaryota</taxon>
        <taxon>Sar</taxon>
        <taxon>Alveolata</taxon>
        <taxon>Ciliophora</taxon>
        <taxon>Intramacronucleata</taxon>
        <taxon>Oligohymenophorea</taxon>
        <taxon>Hymenostomatida</taxon>
        <taxon>Tetrahymenina</taxon>
        <taxon>Tetrahymenidae</taxon>
        <taxon>Tetrahymena</taxon>
    </lineage>
</organism>
<dbReference type="HOGENOM" id="CLU_351807_0_0_1"/>
<feature type="region of interest" description="Disordered" evidence="1">
    <location>
        <begin position="1"/>
        <end position="22"/>
    </location>
</feature>
<reference evidence="3" key="1">
    <citation type="journal article" date="2006" name="PLoS Biol.">
        <title>Macronuclear genome sequence of the ciliate Tetrahymena thermophila, a model eukaryote.</title>
        <authorList>
            <person name="Eisen J.A."/>
            <person name="Coyne R.S."/>
            <person name="Wu M."/>
            <person name="Wu D."/>
            <person name="Thiagarajan M."/>
            <person name="Wortman J.R."/>
            <person name="Badger J.H."/>
            <person name="Ren Q."/>
            <person name="Amedeo P."/>
            <person name="Jones K.M."/>
            <person name="Tallon L.J."/>
            <person name="Delcher A.L."/>
            <person name="Salzberg S.L."/>
            <person name="Silva J.C."/>
            <person name="Haas B.J."/>
            <person name="Majoros W.H."/>
            <person name="Farzad M."/>
            <person name="Carlton J.M."/>
            <person name="Smith R.K. Jr."/>
            <person name="Garg J."/>
            <person name="Pearlman R.E."/>
            <person name="Karrer K.M."/>
            <person name="Sun L."/>
            <person name="Manning G."/>
            <person name="Elde N.C."/>
            <person name="Turkewitz A.P."/>
            <person name="Asai D.J."/>
            <person name="Wilkes D.E."/>
            <person name="Wang Y."/>
            <person name="Cai H."/>
            <person name="Collins K."/>
            <person name="Stewart B.A."/>
            <person name="Lee S.R."/>
            <person name="Wilamowska K."/>
            <person name="Weinberg Z."/>
            <person name="Ruzzo W.L."/>
            <person name="Wloga D."/>
            <person name="Gaertig J."/>
            <person name="Frankel J."/>
            <person name="Tsao C.-C."/>
            <person name="Gorovsky M.A."/>
            <person name="Keeling P.J."/>
            <person name="Waller R.F."/>
            <person name="Patron N.J."/>
            <person name="Cherry J.M."/>
            <person name="Stover N.A."/>
            <person name="Krieger C.J."/>
            <person name="del Toro C."/>
            <person name="Ryder H.F."/>
            <person name="Williamson S.C."/>
            <person name="Barbeau R.A."/>
            <person name="Hamilton E.P."/>
            <person name="Orias E."/>
        </authorList>
    </citation>
    <scope>NUCLEOTIDE SEQUENCE [LARGE SCALE GENOMIC DNA]</scope>
    <source>
        <strain evidence="3">SB210</strain>
    </source>
</reference>
<dbReference type="Proteomes" id="UP000009168">
    <property type="component" value="Unassembled WGS sequence"/>
</dbReference>
<sequence>MADSNQFNSSRNGNQNISFLDQSDQNSSTIFRSQNLNNRSQNTTFARFNQQENGIYDDDDFNTHSIFKINYNVRDQQQKSQSSSKKVLDKGDRYIQYKAEEEEEEVIPDYPDKLFAEKYDYKKYFEIIKNDSRIKKTIRIKHFNNKTIQGKEPKRLPLPNDLKLDPNDLAFNLPKSNKSVHFDINKHPDKEKQQLVVEEQLYYSEYLHQNKAQYVNQDQYINKMAIDENILFKKKIKNTKQLFQNLIFITSIEEKILYGQTQEIQSFLNQLQDFDSSAISLQKIQQEEYKKHFDNFFNIVNNFINKIDNNIISKRDDVLNQNLLEQAVLQSCFLNKKNIQFLIENFFSKNDNQFNCLGDFRKLNDVDNLLTNQTNLRKYMLTINKILKHFNMKMSVTHDYENWHFDLNNKGKTYIKILIEKSIDNEEEIYILYDDKLKKRLTTLLPKQEIPSTNEIISNQNQTFQNQDNQTLLKGQQRNFKKPQQQQEQSLQMQQIKENQSYFSQASQFEQSSHLNRLYNPNSIVQTNCCERKIEVSQLLHVDRCKHYLCKECLIDPMKTSADTCLSKNCMTKITNNELLRVLDSLEQIINIKCSNCDSSEFLGSLNYNITCKPPFSFYNNQICKQCKEKKEMETNKNKCPVCKSCDLTPVERSKYLQCKNCKFLKCKNCNLVIDRQQKRQEYCKCRCLACLEIKKNESQDKQESNYLFCQDCDETCCICRVQRRKQNAYRCRQCKFFACIPCILKITCIKNSNSKQIEKCTHFMKHYQLMEKNQLPKIEIPDLENLEKHKN</sequence>
<dbReference type="KEGG" id="tet:TTHERM_00263050"/>
<evidence type="ECO:0000256" key="1">
    <source>
        <dbReference type="SAM" id="MobiDB-lite"/>
    </source>
</evidence>
<dbReference type="EMBL" id="GG662830">
    <property type="protein sequence ID" value="EAR88809.2"/>
    <property type="molecule type" value="Genomic_DNA"/>
</dbReference>
<dbReference type="InParanoid" id="Q22U78"/>
<evidence type="ECO:0000313" key="3">
    <source>
        <dbReference type="Proteomes" id="UP000009168"/>
    </source>
</evidence>
<gene>
    <name evidence="2" type="ORF">TTHERM_00263050</name>
</gene>
<dbReference type="AlphaFoldDB" id="Q22U78"/>
<dbReference type="GeneID" id="7846157"/>